<accession>A0ABT4ZGC5</accession>
<comment type="caution">
    <text evidence="12">The sequence shown here is derived from an EMBL/GenBank/DDBJ whole genome shotgun (WGS) entry which is preliminary data.</text>
</comment>
<proteinExistence type="predicted"/>
<evidence type="ECO:0000256" key="7">
    <source>
        <dbReference type="ARBA" id="ARBA00022840"/>
    </source>
</evidence>
<keyword evidence="4" id="KW-0808">Transferase</keyword>
<organism evidence="12 13">
    <name type="scientific">Paracoccus onchidii</name>
    <dbReference type="NCBI Taxonomy" id="3017813"/>
    <lineage>
        <taxon>Bacteria</taxon>
        <taxon>Pseudomonadati</taxon>
        <taxon>Pseudomonadota</taxon>
        <taxon>Alphaproteobacteria</taxon>
        <taxon>Rhodobacterales</taxon>
        <taxon>Paracoccaceae</taxon>
        <taxon>Paracoccus</taxon>
    </lineage>
</organism>
<keyword evidence="10" id="KW-1133">Transmembrane helix</keyword>
<feature type="transmembrane region" description="Helical" evidence="10">
    <location>
        <begin position="330"/>
        <end position="349"/>
    </location>
</feature>
<evidence type="ECO:0000256" key="9">
    <source>
        <dbReference type="SAM" id="MobiDB-lite"/>
    </source>
</evidence>
<protein>
    <recommendedName>
        <fullName evidence="2">histidine kinase</fullName>
        <ecNumber evidence="2">2.7.13.3</ecNumber>
    </recommendedName>
</protein>
<keyword evidence="6" id="KW-0418">Kinase</keyword>
<evidence type="ECO:0000256" key="3">
    <source>
        <dbReference type="ARBA" id="ARBA00022553"/>
    </source>
</evidence>
<feature type="transmembrane region" description="Helical" evidence="10">
    <location>
        <begin position="381"/>
        <end position="401"/>
    </location>
</feature>
<evidence type="ECO:0000256" key="10">
    <source>
        <dbReference type="SAM" id="Phobius"/>
    </source>
</evidence>
<feature type="transmembrane region" description="Helical" evidence="10">
    <location>
        <begin position="585"/>
        <end position="606"/>
    </location>
</feature>
<evidence type="ECO:0000256" key="1">
    <source>
        <dbReference type="ARBA" id="ARBA00000085"/>
    </source>
</evidence>
<evidence type="ECO:0000256" key="8">
    <source>
        <dbReference type="ARBA" id="ARBA00023012"/>
    </source>
</evidence>
<keyword evidence="3" id="KW-0597">Phosphoprotein</keyword>
<keyword evidence="8" id="KW-0902">Two-component regulatory system</keyword>
<dbReference type="Proteomes" id="UP001165641">
    <property type="component" value="Unassembled WGS sequence"/>
</dbReference>
<dbReference type="Pfam" id="PF02518">
    <property type="entry name" value="HATPase_c"/>
    <property type="match status" value="1"/>
</dbReference>
<feature type="region of interest" description="Disordered" evidence="9">
    <location>
        <begin position="1"/>
        <end position="22"/>
    </location>
</feature>
<dbReference type="SMART" id="SM00387">
    <property type="entry name" value="HATPase_c"/>
    <property type="match status" value="1"/>
</dbReference>
<dbReference type="InterPro" id="IPR004358">
    <property type="entry name" value="Sig_transdc_His_kin-like_C"/>
</dbReference>
<sequence length="884" mass="96080">MTIRTEASRTPLPAGDATDAPSLAMPGAATPLPGFEPVRRSYQSWVADETVEDYALRYAPVNHRRWSPFVIANTALGGISFLALEAIGAALTLSWGVLATMIAVLLASIFIFITSLPIAYHAARSNVDMDLLTRGAGFGYIGSSITSLVYTSYTIIFFALEGVIIAQALLVSINLPLHYGYLVSTLFILPFAVRGMTAISRFQMVTQIPWIVLGLLPFVVIALSDPQAVVRWQASSGPELGWLSLGAAISVLCALSLQIGEQVDYLRFLPPRESMTGLRWWGAMILAGPGWILIGGAKVLMGSFLVTLAINDGMSPEFAVEPIGMFWQAFQHAFGPGLALALATIYILLAQVKINVTNAYAGSLAQSNLFLRLTRYHPGRLVWLLFHVTISCALMLLGVFSTLEAVLAIYSNLALAWLGALFADLAILKPLGRSPRHIEFKRAYLPAFNPVGCGGMALGGLVGVSLYLGIAGPFLQAWSPPIAFLIAMLSAVVIGSLRGPAGYFARTPYDFGHAADCLCAICTHGYENRDMVYCTFYERPICSLCCSLEPHCRDYCKRPPPVAMQPSGLESLRLHRVSPQIWQRIWQIAAVFVALLVGLGCLYLIARYLASGLHDPALVRHFFLGSAPLLALIAIWIVMANERRRLTEDDLLRALTRLSITQRELALNQRLAAVGEVAATISHELRNPLGTITSSVEVLSRDPGLGPDSEEDVARIRRNIRRCSRIIDILLDFARQGENEIVSVDLREWLLASLSDHSARHHVRLDVPMGMRLACDPSRLQFAILNLIDNAAHAAESARRSPSIALSVIRRPDVTVIEVADNGAGMPPDLRARAFDPLFTTKGAGVGLGLPLVRRVAQMHGGEAWVERSGPDGTAMRLSIPDAP</sequence>
<dbReference type="SUPFAM" id="SSF55874">
    <property type="entry name" value="ATPase domain of HSP90 chaperone/DNA topoisomerase II/histidine kinase"/>
    <property type="match status" value="1"/>
</dbReference>
<evidence type="ECO:0000256" key="5">
    <source>
        <dbReference type="ARBA" id="ARBA00022741"/>
    </source>
</evidence>
<dbReference type="PANTHER" id="PTHR43065">
    <property type="entry name" value="SENSOR HISTIDINE KINASE"/>
    <property type="match status" value="1"/>
</dbReference>
<feature type="transmembrane region" description="Helical" evidence="10">
    <location>
        <begin position="280"/>
        <end position="310"/>
    </location>
</feature>
<evidence type="ECO:0000259" key="11">
    <source>
        <dbReference type="PROSITE" id="PS50109"/>
    </source>
</evidence>
<dbReference type="SMART" id="SM00388">
    <property type="entry name" value="HisKA"/>
    <property type="match status" value="1"/>
</dbReference>
<dbReference type="GO" id="GO:0005524">
    <property type="term" value="F:ATP binding"/>
    <property type="evidence" value="ECO:0007669"/>
    <property type="project" value="UniProtKB-KW"/>
</dbReference>
<feature type="transmembrane region" description="Helical" evidence="10">
    <location>
        <begin position="208"/>
        <end position="228"/>
    </location>
</feature>
<dbReference type="PANTHER" id="PTHR43065:SF10">
    <property type="entry name" value="PEROXIDE STRESS-ACTIVATED HISTIDINE KINASE MAK3"/>
    <property type="match status" value="1"/>
</dbReference>
<reference evidence="12" key="1">
    <citation type="submission" date="2022-12" db="EMBL/GenBank/DDBJ databases">
        <title>Paracoccus onchidii sp. nov., isolated from a marine invertebrate from the South China Sea.</title>
        <authorList>
            <person name="Xu S."/>
            <person name="Liu Z."/>
            <person name="Xu Y."/>
        </authorList>
    </citation>
    <scope>NUCLEOTIDE SEQUENCE</scope>
    <source>
        <strain evidence="12">Z330</strain>
    </source>
</reference>
<evidence type="ECO:0000313" key="13">
    <source>
        <dbReference type="Proteomes" id="UP001165641"/>
    </source>
</evidence>
<dbReference type="InterPro" id="IPR036097">
    <property type="entry name" value="HisK_dim/P_sf"/>
</dbReference>
<gene>
    <name evidence="12" type="ORF">PAF17_13025</name>
</gene>
<dbReference type="EMBL" id="JAQBIE010000016">
    <property type="protein sequence ID" value="MDB6178420.1"/>
    <property type="molecule type" value="Genomic_DNA"/>
</dbReference>
<dbReference type="PROSITE" id="PS50109">
    <property type="entry name" value="HIS_KIN"/>
    <property type="match status" value="1"/>
</dbReference>
<feature type="transmembrane region" description="Helical" evidence="10">
    <location>
        <begin position="179"/>
        <end position="196"/>
    </location>
</feature>
<dbReference type="Gene3D" id="3.30.565.10">
    <property type="entry name" value="Histidine kinase-like ATPase, C-terminal domain"/>
    <property type="match status" value="1"/>
</dbReference>
<feature type="transmembrane region" description="Helical" evidence="10">
    <location>
        <begin position="97"/>
        <end position="120"/>
    </location>
</feature>
<dbReference type="CDD" id="cd00082">
    <property type="entry name" value="HisKA"/>
    <property type="match status" value="1"/>
</dbReference>
<feature type="transmembrane region" description="Helical" evidence="10">
    <location>
        <begin position="240"/>
        <end position="259"/>
    </location>
</feature>
<dbReference type="SUPFAM" id="SSF47384">
    <property type="entry name" value="Homodimeric domain of signal transducing histidine kinase"/>
    <property type="match status" value="1"/>
</dbReference>
<dbReference type="InterPro" id="IPR003594">
    <property type="entry name" value="HATPase_dom"/>
</dbReference>
<keyword evidence="10" id="KW-0812">Transmembrane</keyword>
<dbReference type="InterPro" id="IPR036890">
    <property type="entry name" value="HATPase_C_sf"/>
</dbReference>
<dbReference type="RefSeq" id="WP_271889542.1">
    <property type="nucleotide sequence ID" value="NZ_JAQBIE010000016.1"/>
</dbReference>
<keyword evidence="10" id="KW-0472">Membrane</keyword>
<feature type="domain" description="Histidine kinase" evidence="11">
    <location>
        <begin position="680"/>
        <end position="884"/>
    </location>
</feature>
<dbReference type="InterPro" id="IPR003661">
    <property type="entry name" value="HisK_dim/P_dom"/>
</dbReference>
<keyword evidence="13" id="KW-1185">Reference proteome</keyword>
<dbReference type="InterPro" id="IPR005467">
    <property type="entry name" value="His_kinase_dom"/>
</dbReference>
<feature type="transmembrane region" description="Helical" evidence="10">
    <location>
        <begin position="407"/>
        <end position="427"/>
    </location>
</feature>
<evidence type="ECO:0000313" key="12">
    <source>
        <dbReference type="EMBL" id="MDB6178420.1"/>
    </source>
</evidence>
<feature type="transmembrane region" description="Helical" evidence="10">
    <location>
        <begin position="618"/>
        <end position="638"/>
    </location>
</feature>
<name>A0ABT4ZGC5_9RHOB</name>
<evidence type="ECO:0000256" key="2">
    <source>
        <dbReference type="ARBA" id="ARBA00012438"/>
    </source>
</evidence>
<keyword evidence="7 12" id="KW-0067">ATP-binding</keyword>
<evidence type="ECO:0000256" key="6">
    <source>
        <dbReference type="ARBA" id="ARBA00022777"/>
    </source>
</evidence>
<evidence type="ECO:0000256" key="4">
    <source>
        <dbReference type="ARBA" id="ARBA00022679"/>
    </source>
</evidence>
<feature type="transmembrane region" description="Helical" evidence="10">
    <location>
        <begin position="66"/>
        <end position="91"/>
    </location>
</feature>
<comment type="catalytic activity">
    <reaction evidence="1">
        <text>ATP + protein L-histidine = ADP + protein N-phospho-L-histidine.</text>
        <dbReference type="EC" id="2.7.13.3"/>
    </reaction>
</comment>
<dbReference type="Pfam" id="PF00512">
    <property type="entry name" value="HisKA"/>
    <property type="match status" value="1"/>
</dbReference>
<dbReference type="EC" id="2.7.13.3" evidence="2"/>
<keyword evidence="5" id="KW-0547">Nucleotide-binding</keyword>
<feature type="transmembrane region" description="Helical" evidence="10">
    <location>
        <begin position="448"/>
        <end position="471"/>
    </location>
</feature>
<dbReference type="PRINTS" id="PR00344">
    <property type="entry name" value="BCTRLSENSOR"/>
</dbReference>
<dbReference type="CDD" id="cd00075">
    <property type="entry name" value="HATPase"/>
    <property type="match status" value="1"/>
</dbReference>
<dbReference type="Gene3D" id="1.10.287.130">
    <property type="match status" value="1"/>
</dbReference>
<dbReference type="Gene3D" id="1.10.4160.10">
    <property type="entry name" value="Hydantoin permease"/>
    <property type="match status" value="1"/>
</dbReference>
<feature type="transmembrane region" description="Helical" evidence="10">
    <location>
        <begin position="477"/>
        <end position="497"/>
    </location>
</feature>